<evidence type="ECO:0000313" key="4">
    <source>
        <dbReference type="Proteomes" id="UP000536909"/>
    </source>
</evidence>
<name>A0AAJ5F7T7_9DEIO</name>
<reference evidence="1 4" key="2">
    <citation type="submission" date="2020-08" db="EMBL/GenBank/DDBJ databases">
        <title>Genomic Encyclopedia of Type Strains, Phase IV (KMG-IV): sequencing the most valuable type-strain genomes for metagenomic binning, comparative biology and taxonomic classification.</title>
        <authorList>
            <person name="Goeker M."/>
        </authorList>
    </citation>
    <scope>NUCLEOTIDE SEQUENCE [LARGE SCALE GENOMIC DNA]</scope>
    <source>
        <strain evidence="1 4">DSM 105434</strain>
    </source>
</reference>
<reference evidence="2 3" key="1">
    <citation type="submission" date="2019-04" db="EMBL/GenBank/DDBJ databases">
        <title>Deinococcus metalilatus MA1002 mutant No.5.</title>
        <authorList>
            <person name="Park W."/>
            <person name="Park C."/>
        </authorList>
    </citation>
    <scope>NUCLEOTIDE SEQUENCE [LARGE SCALE GENOMIC DNA]</scope>
    <source>
        <strain evidence="2 3">MA1002-m5</strain>
    </source>
</reference>
<comment type="caution">
    <text evidence="2">The sequence shown here is derived from an EMBL/GenBank/DDBJ whole genome shotgun (WGS) entry which is preliminary data.</text>
</comment>
<dbReference type="EMBL" id="JACHFV010000001">
    <property type="protein sequence ID" value="MBB5293386.1"/>
    <property type="molecule type" value="Genomic_DNA"/>
</dbReference>
<dbReference type="RefSeq" id="WP_129117096.1">
    <property type="nucleotide sequence ID" value="NZ_BSUI01000012.1"/>
</dbReference>
<accession>A0AAJ5F7T7</accession>
<keyword evidence="4" id="KW-1185">Reference proteome</keyword>
<dbReference type="AlphaFoldDB" id="A0AAJ5F7T7"/>
<evidence type="ECO:0000313" key="2">
    <source>
        <dbReference type="EMBL" id="TLK32098.1"/>
    </source>
</evidence>
<proteinExistence type="predicted"/>
<sequence length="78" mass="8568">MGYDFHGQWHAANPDGTFETLELGRNAELFSLFGLKCSNLDLPPLRQVEAPTALGLQRYPDAPVQGCVTLTDLLAYDS</sequence>
<protein>
    <submittedName>
        <fullName evidence="2">Uncharacterized protein</fullName>
    </submittedName>
</protein>
<dbReference type="EMBL" id="VBRC01000001">
    <property type="protein sequence ID" value="TLK32098.1"/>
    <property type="molecule type" value="Genomic_DNA"/>
</dbReference>
<evidence type="ECO:0000313" key="3">
    <source>
        <dbReference type="Proteomes" id="UP000308000"/>
    </source>
</evidence>
<organism evidence="2 3">
    <name type="scientific">Deinococcus metallilatus</name>
    <dbReference type="NCBI Taxonomy" id="1211322"/>
    <lineage>
        <taxon>Bacteria</taxon>
        <taxon>Thermotogati</taxon>
        <taxon>Deinococcota</taxon>
        <taxon>Deinococci</taxon>
        <taxon>Deinococcales</taxon>
        <taxon>Deinococcaceae</taxon>
        <taxon>Deinococcus</taxon>
    </lineage>
</organism>
<gene>
    <name evidence="2" type="ORF">FCS05_01160</name>
    <name evidence="1" type="ORF">HNQ10_000199</name>
</gene>
<dbReference type="Proteomes" id="UP000308000">
    <property type="component" value="Unassembled WGS sequence"/>
</dbReference>
<dbReference type="Proteomes" id="UP000536909">
    <property type="component" value="Unassembled WGS sequence"/>
</dbReference>
<evidence type="ECO:0000313" key="1">
    <source>
        <dbReference type="EMBL" id="MBB5293386.1"/>
    </source>
</evidence>